<dbReference type="KEGG" id="rsb:RS694_10085"/>
<reference evidence="1 2" key="1">
    <citation type="submission" date="2017-01" db="EMBL/GenBank/DDBJ databases">
        <authorList>
            <person name="Mah S.A."/>
            <person name="Swanson W.J."/>
            <person name="Moy G.W."/>
            <person name="Vacquier V.D."/>
        </authorList>
    </citation>
    <scope>NUCLEOTIDE SEQUENCE [LARGE SCALE GENOMIC DNA]</scope>
    <source>
        <strain evidence="1 2">DSM 22694</strain>
    </source>
</reference>
<sequence length="95" mass="10287">MSSTKATPRFLPTLTEVVHPASPVVARASAEDRAQLVERVTQRAVAAVQEQLQATLQSLLDEHVQILAQRLQAETERVVRLAVSQALSEENASGS</sequence>
<gene>
    <name evidence="1" type="ORF">RS694_10085</name>
</gene>
<evidence type="ECO:0000313" key="2">
    <source>
        <dbReference type="Proteomes" id="UP000186110"/>
    </source>
</evidence>
<dbReference type="RefSeq" id="WP_029709550.1">
    <property type="nucleotide sequence ID" value="NZ_CP019239.1"/>
</dbReference>
<dbReference type="AlphaFoldDB" id="A0A1P8KA12"/>
<keyword evidence="2" id="KW-1185">Reference proteome</keyword>
<dbReference type="Proteomes" id="UP000186110">
    <property type="component" value="Chromosome"/>
</dbReference>
<proteinExistence type="predicted"/>
<dbReference type="STRING" id="1484693.RS694_10085"/>
<accession>A0A1P8KA12</accession>
<organism evidence="1 2">
    <name type="scientific">Rhodoferax saidenbachensis</name>
    <dbReference type="NCBI Taxonomy" id="1484693"/>
    <lineage>
        <taxon>Bacteria</taxon>
        <taxon>Pseudomonadati</taxon>
        <taxon>Pseudomonadota</taxon>
        <taxon>Betaproteobacteria</taxon>
        <taxon>Burkholderiales</taxon>
        <taxon>Comamonadaceae</taxon>
        <taxon>Rhodoferax</taxon>
    </lineage>
</organism>
<evidence type="ECO:0000313" key="1">
    <source>
        <dbReference type="EMBL" id="APW42846.1"/>
    </source>
</evidence>
<dbReference type="EMBL" id="CP019239">
    <property type="protein sequence ID" value="APW42846.1"/>
    <property type="molecule type" value="Genomic_DNA"/>
</dbReference>
<protein>
    <submittedName>
        <fullName evidence="1">Uncharacterized protein</fullName>
    </submittedName>
</protein>
<name>A0A1P8KA12_9BURK</name>